<reference evidence="5" key="1">
    <citation type="journal article" date="2019" name="Plant J.">
        <title>Chlorella vulgaris genome assembly and annotation reveals the molecular basis for metabolic acclimation to high light conditions.</title>
        <authorList>
            <person name="Cecchin M."/>
            <person name="Marcolungo L."/>
            <person name="Rossato M."/>
            <person name="Girolomoni L."/>
            <person name="Cosentino E."/>
            <person name="Cuine S."/>
            <person name="Li-Beisson Y."/>
            <person name="Delledonne M."/>
            <person name="Ballottari M."/>
        </authorList>
    </citation>
    <scope>NUCLEOTIDE SEQUENCE</scope>
    <source>
        <strain evidence="5">211/11P</strain>
    </source>
</reference>
<dbReference type="GO" id="GO:0005759">
    <property type="term" value="C:mitochondrial matrix"/>
    <property type="evidence" value="ECO:0007669"/>
    <property type="project" value="TreeGrafter"/>
</dbReference>
<dbReference type="Pfam" id="PF25455">
    <property type="entry name" value="Beta-barrel_CAF17_C"/>
    <property type="match status" value="1"/>
</dbReference>
<feature type="domain" description="CAF17 C-terminal" evidence="4">
    <location>
        <begin position="231"/>
        <end position="360"/>
    </location>
</feature>
<dbReference type="PANTHER" id="PTHR22602:SF0">
    <property type="entry name" value="TRANSFERASE CAF17, MITOCHONDRIAL-RELATED"/>
    <property type="match status" value="1"/>
</dbReference>
<dbReference type="OrthoDB" id="191995at2759"/>
<comment type="subcellular location">
    <subcellularLocation>
        <location evidence="1">Mitochondrion</location>
    </subcellularLocation>
</comment>
<keyword evidence="3" id="KW-0496">Mitochondrion</keyword>
<dbReference type="NCBIfam" id="TIGR03317">
    <property type="entry name" value="ygfZ_signature"/>
    <property type="match status" value="1"/>
</dbReference>
<evidence type="ECO:0000313" key="6">
    <source>
        <dbReference type="Proteomes" id="UP001055712"/>
    </source>
</evidence>
<proteinExistence type="predicted"/>
<accession>A0A9D4TS54</accession>
<evidence type="ECO:0000259" key="4">
    <source>
        <dbReference type="Pfam" id="PF25455"/>
    </source>
</evidence>
<name>A0A9D4TS54_CHLVU</name>
<dbReference type="AlphaFoldDB" id="A0A9D4TS54"/>
<dbReference type="EMBL" id="SIDB01000004">
    <property type="protein sequence ID" value="KAI3433424.1"/>
    <property type="molecule type" value="Genomic_DNA"/>
</dbReference>
<evidence type="ECO:0000256" key="1">
    <source>
        <dbReference type="ARBA" id="ARBA00004173"/>
    </source>
</evidence>
<dbReference type="Proteomes" id="UP001055712">
    <property type="component" value="Unassembled WGS sequence"/>
</dbReference>
<dbReference type="InterPro" id="IPR017703">
    <property type="entry name" value="YgfZ/GCV_T_CS"/>
</dbReference>
<dbReference type="InterPro" id="IPR057460">
    <property type="entry name" value="CAF17_C"/>
</dbReference>
<evidence type="ECO:0000313" key="5">
    <source>
        <dbReference type="EMBL" id="KAI3433424.1"/>
    </source>
</evidence>
<gene>
    <name evidence="5" type="ORF">D9Q98_003239</name>
</gene>
<reference evidence="5" key="2">
    <citation type="submission" date="2020-11" db="EMBL/GenBank/DDBJ databases">
        <authorList>
            <person name="Cecchin M."/>
            <person name="Marcolungo L."/>
            <person name="Rossato M."/>
            <person name="Girolomoni L."/>
            <person name="Cosentino E."/>
            <person name="Cuine S."/>
            <person name="Li-Beisson Y."/>
            <person name="Delledonne M."/>
            <person name="Ballottari M."/>
        </authorList>
    </citation>
    <scope>NUCLEOTIDE SEQUENCE</scope>
    <source>
        <strain evidence="5">211/11P</strain>
        <tissue evidence="5">Whole cell</tissue>
    </source>
</reference>
<protein>
    <recommendedName>
        <fullName evidence="4">CAF17 C-terminal domain-containing protein</fullName>
    </recommendedName>
</protein>
<dbReference type="InterPro" id="IPR045179">
    <property type="entry name" value="YgfZ/GcvT"/>
</dbReference>
<dbReference type="Gene3D" id="3.30.1360.120">
    <property type="entry name" value="Probable tRNA modification gtpase trme, domain 1"/>
    <property type="match status" value="2"/>
</dbReference>
<dbReference type="SUPFAM" id="SSF103025">
    <property type="entry name" value="Folate-binding domain"/>
    <property type="match status" value="1"/>
</dbReference>
<organism evidence="5 6">
    <name type="scientific">Chlorella vulgaris</name>
    <name type="common">Green alga</name>
    <dbReference type="NCBI Taxonomy" id="3077"/>
    <lineage>
        <taxon>Eukaryota</taxon>
        <taxon>Viridiplantae</taxon>
        <taxon>Chlorophyta</taxon>
        <taxon>core chlorophytes</taxon>
        <taxon>Trebouxiophyceae</taxon>
        <taxon>Chlorellales</taxon>
        <taxon>Chlorellaceae</taxon>
        <taxon>Chlorella clade</taxon>
        <taxon>Chlorella</taxon>
    </lineage>
</organism>
<dbReference type="InterPro" id="IPR027266">
    <property type="entry name" value="TrmE/GcvT-like"/>
</dbReference>
<evidence type="ECO:0000256" key="3">
    <source>
        <dbReference type="ARBA" id="ARBA00023128"/>
    </source>
</evidence>
<keyword evidence="2" id="KW-0809">Transit peptide</keyword>
<comment type="caution">
    <text evidence="5">The sequence shown here is derived from an EMBL/GenBank/DDBJ whole genome shotgun (WGS) entry which is preliminary data.</text>
</comment>
<keyword evidence="6" id="KW-1185">Reference proteome</keyword>
<evidence type="ECO:0000256" key="2">
    <source>
        <dbReference type="ARBA" id="ARBA00022946"/>
    </source>
</evidence>
<dbReference type="GO" id="GO:0016226">
    <property type="term" value="P:iron-sulfur cluster assembly"/>
    <property type="evidence" value="ECO:0007669"/>
    <property type="project" value="TreeGrafter"/>
</dbReference>
<dbReference type="PANTHER" id="PTHR22602">
    <property type="entry name" value="TRANSFERASE CAF17, MITOCHONDRIAL-RELATED"/>
    <property type="match status" value="1"/>
</dbReference>
<sequence length="373" mass="39322">MLAHLASPIRVACLDEVRSVIRLSGAGLVHFLQGLVTNDVLGLETPGAQPLYTCILNAQGRHLHDLFLHRTLDEVPTVLVDADRQGAADLLRLLKRYRLRQRLDIDDASEQYSVWARYGGHTPTLHDTHSTTPPPAVPGWAPDPRLQDLGLRALLPAGVDGGGKGVAAASWRDHRQWRILQGVAEGDTEIPSGEVVPLEFNIDGLHGISFTKGCYVGQELMARTHFKGVVRKRLMPFVLAPDKGGSTLDALQPEQLPQLGGSAVPAAALAATAAAAGDADVGGAAAGGAGGVQQGATVYLAPQGGKRKSVGTVRVIDGRLGLAVLRLSAVQAASAADQLLVVGEGEATAYLRPWRPNWWPNGWGREEAAGAAA</sequence>